<evidence type="ECO:0000256" key="16">
    <source>
        <dbReference type="PIRSR" id="PIRSR600829-2"/>
    </source>
</evidence>
<evidence type="ECO:0000313" key="20">
    <source>
        <dbReference type="EMBL" id="OGE37379.1"/>
    </source>
</evidence>
<comment type="subcellular location">
    <subcellularLocation>
        <location evidence="1">Cell membrane</location>
        <topology evidence="1">Multi-pass membrane protein</topology>
    </subcellularLocation>
</comment>
<evidence type="ECO:0000256" key="8">
    <source>
        <dbReference type="ARBA" id="ARBA00022777"/>
    </source>
</evidence>
<keyword evidence="12 19" id="KW-0472">Membrane</keyword>
<organism evidence="20 21">
    <name type="scientific">Candidatus Daviesbacteria bacterium RIFCSPHIGHO2_12_FULL_37_11</name>
    <dbReference type="NCBI Taxonomy" id="1797777"/>
    <lineage>
        <taxon>Bacteria</taxon>
        <taxon>Candidatus Daviesiibacteriota</taxon>
    </lineage>
</organism>
<feature type="transmembrane region" description="Helical" evidence="19">
    <location>
        <begin position="92"/>
        <end position="117"/>
    </location>
</feature>
<dbReference type="CDD" id="cd14265">
    <property type="entry name" value="UDPK_IM_like"/>
    <property type="match status" value="1"/>
</dbReference>
<evidence type="ECO:0000256" key="3">
    <source>
        <dbReference type="ARBA" id="ARBA00022475"/>
    </source>
</evidence>
<gene>
    <name evidence="20" type="ORF">A3F00_02795</name>
</gene>
<evidence type="ECO:0000256" key="14">
    <source>
        <dbReference type="ARBA" id="ARBA00023264"/>
    </source>
</evidence>
<feature type="binding site" evidence="18">
    <location>
        <position position="72"/>
    </location>
    <ligand>
        <name>a divalent metal cation</name>
        <dbReference type="ChEBI" id="CHEBI:60240"/>
    </ligand>
</feature>
<evidence type="ECO:0000256" key="7">
    <source>
        <dbReference type="ARBA" id="ARBA00022741"/>
    </source>
</evidence>
<keyword evidence="6 19" id="KW-0812">Transmembrane</keyword>
<dbReference type="InterPro" id="IPR036945">
    <property type="entry name" value="DAGK_sf"/>
</dbReference>
<evidence type="ECO:0000256" key="6">
    <source>
        <dbReference type="ARBA" id="ARBA00022692"/>
    </source>
</evidence>
<evidence type="ECO:0000256" key="2">
    <source>
        <dbReference type="ARBA" id="ARBA00005967"/>
    </source>
</evidence>
<dbReference type="GO" id="GO:0008654">
    <property type="term" value="P:phospholipid biosynthetic process"/>
    <property type="evidence" value="ECO:0007669"/>
    <property type="project" value="UniProtKB-KW"/>
</dbReference>
<keyword evidence="18" id="KW-0460">Magnesium</keyword>
<feature type="binding site" evidence="17">
    <location>
        <position position="12"/>
    </location>
    <ligand>
        <name>ATP</name>
        <dbReference type="ChEBI" id="CHEBI:30616"/>
    </ligand>
</feature>
<sequence length="119" mass="13316">MVYHKRILSFKYALDGIGIAFKEEPNFKLHILIALAVILLSYLLKITRIEWMIVITLIGFVLSLELANKAIEEIIDSFTEEEHPKAKLAKDVSAGFVLVAAITSAAAGIIIFIPYIWTI</sequence>
<protein>
    <recommendedName>
        <fullName evidence="22">Diacylglycerol kinase</fullName>
    </recommendedName>
</protein>
<evidence type="ECO:0008006" key="22">
    <source>
        <dbReference type="Google" id="ProtNLM"/>
    </source>
</evidence>
<keyword evidence="3" id="KW-1003">Cell membrane</keyword>
<evidence type="ECO:0000256" key="4">
    <source>
        <dbReference type="ARBA" id="ARBA00022516"/>
    </source>
</evidence>
<proteinExistence type="inferred from homology"/>
<dbReference type="AlphaFoldDB" id="A0A1F5K8Z2"/>
<keyword evidence="9 17" id="KW-0067">ATP-binding</keyword>
<keyword evidence="7 17" id="KW-0547">Nucleotide-binding</keyword>
<accession>A0A1F5K8Z2</accession>
<comment type="caution">
    <text evidence="20">The sequence shown here is derived from an EMBL/GenBank/DDBJ whole genome shotgun (WGS) entry which is preliminary data.</text>
</comment>
<reference evidence="20 21" key="1">
    <citation type="journal article" date="2016" name="Nat. Commun.">
        <title>Thousands of microbial genomes shed light on interconnected biogeochemical processes in an aquifer system.</title>
        <authorList>
            <person name="Anantharaman K."/>
            <person name="Brown C.T."/>
            <person name="Hug L.A."/>
            <person name="Sharon I."/>
            <person name="Castelle C.J."/>
            <person name="Probst A.J."/>
            <person name="Thomas B.C."/>
            <person name="Singh A."/>
            <person name="Wilkins M.J."/>
            <person name="Karaoz U."/>
            <person name="Brodie E.L."/>
            <person name="Williams K.H."/>
            <person name="Hubbard S.S."/>
            <person name="Banfield J.F."/>
        </authorList>
    </citation>
    <scope>NUCLEOTIDE SEQUENCE [LARGE SCALE GENOMIC DNA]</scope>
</reference>
<keyword evidence="4" id="KW-0444">Lipid biosynthesis</keyword>
<evidence type="ECO:0000256" key="18">
    <source>
        <dbReference type="PIRSR" id="PIRSR600829-4"/>
    </source>
</evidence>
<evidence type="ECO:0000256" key="1">
    <source>
        <dbReference type="ARBA" id="ARBA00004651"/>
    </source>
</evidence>
<evidence type="ECO:0000256" key="9">
    <source>
        <dbReference type="ARBA" id="ARBA00022840"/>
    </source>
</evidence>
<dbReference type="EMBL" id="MFDE01000044">
    <property type="protein sequence ID" value="OGE37379.1"/>
    <property type="molecule type" value="Genomic_DNA"/>
</dbReference>
<dbReference type="PANTHER" id="PTHR34299">
    <property type="entry name" value="DIACYLGLYCEROL KINASE"/>
    <property type="match status" value="1"/>
</dbReference>
<dbReference type="InterPro" id="IPR000829">
    <property type="entry name" value="DAGK"/>
</dbReference>
<feature type="binding site" evidence="17">
    <location>
        <begin position="81"/>
        <end position="83"/>
    </location>
    <ligand>
        <name>ATP</name>
        <dbReference type="ChEBI" id="CHEBI:30616"/>
    </ligand>
</feature>
<evidence type="ECO:0000256" key="13">
    <source>
        <dbReference type="ARBA" id="ARBA00023209"/>
    </source>
</evidence>
<evidence type="ECO:0000256" key="11">
    <source>
        <dbReference type="ARBA" id="ARBA00023098"/>
    </source>
</evidence>
<dbReference type="Proteomes" id="UP000176527">
    <property type="component" value="Unassembled WGS sequence"/>
</dbReference>
<feature type="binding site" evidence="17">
    <location>
        <position position="72"/>
    </location>
    <ligand>
        <name>ATP</name>
        <dbReference type="ChEBI" id="CHEBI:30616"/>
    </ligand>
</feature>
<keyword evidence="18" id="KW-0479">Metal-binding</keyword>
<feature type="binding site" evidence="18">
    <location>
        <position position="24"/>
    </location>
    <ligand>
        <name>a divalent metal cation</name>
        <dbReference type="ChEBI" id="CHEBI:60240"/>
    </ligand>
</feature>
<keyword evidence="14" id="KW-1208">Phospholipid metabolism</keyword>
<keyword evidence="10 19" id="KW-1133">Transmembrane helix</keyword>
<evidence type="ECO:0000256" key="17">
    <source>
        <dbReference type="PIRSR" id="PIRSR600829-3"/>
    </source>
</evidence>
<evidence type="ECO:0000313" key="21">
    <source>
        <dbReference type="Proteomes" id="UP000176527"/>
    </source>
</evidence>
<feature type="binding site" evidence="17">
    <location>
        <position position="24"/>
    </location>
    <ligand>
        <name>ATP</name>
        <dbReference type="ChEBI" id="CHEBI:30616"/>
    </ligand>
</feature>
<comment type="similarity">
    <text evidence="2">Belongs to the bacterial diacylglycerol kinase family.</text>
</comment>
<feature type="transmembrane region" description="Helical" evidence="19">
    <location>
        <begin position="27"/>
        <end position="45"/>
    </location>
</feature>
<dbReference type="GO" id="GO:0005886">
    <property type="term" value="C:plasma membrane"/>
    <property type="evidence" value="ECO:0007669"/>
    <property type="project" value="UniProtKB-SubCell"/>
</dbReference>
<keyword evidence="13" id="KW-0594">Phospholipid biosynthesis</keyword>
<dbReference type="GO" id="GO:0016301">
    <property type="term" value="F:kinase activity"/>
    <property type="evidence" value="ECO:0007669"/>
    <property type="project" value="UniProtKB-KW"/>
</dbReference>
<dbReference type="PANTHER" id="PTHR34299:SF1">
    <property type="entry name" value="DIACYLGLYCEROL KINASE"/>
    <property type="match status" value="1"/>
</dbReference>
<dbReference type="Pfam" id="PF01219">
    <property type="entry name" value="DAGK_prokar"/>
    <property type="match status" value="1"/>
</dbReference>
<dbReference type="InterPro" id="IPR033717">
    <property type="entry name" value="UDPK"/>
</dbReference>
<keyword evidence="11" id="KW-0443">Lipid metabolism</keyword>
<feature type="binding site" evidence="17">
    <location>
        <begin position="90"/>
        <end position="91"/>
    </location>
    <ligand>
        <name>ATP</name>
        <dbReference type="ChEBI" id="CHEBI:30616"/>
    </ligand>
</feature>
<name>A0A1F5K8Z2_9BACT</name>
<evidence type="ECO:0000256" key="12">
    <source>
        <dbReference type="ARBA" id="ARBA00023136"/>
    </source>
</evidence>
<evidence type="ECO:0000256" key="5">
    <source>
        <dbReference type="ARBA" id="ARBA00022679"/>
    </source>
</evidence>
<evidence type="ECO:0000256" key="19">
    <source>
        <dbReference type="SAM" id="Phobius"/>
    </source>
</evidence>
<feature type="binding site" evidence="16">
    <location>
        <position position="65"/>
    </location>
    <ligand>
        <name>substrate</name>
    </ligand>
</feature>
<dbReference type="GO" id="GO:0005524">
    <property type="term" value="F:ATP binding"/>
    <property type="evidence" value="ECO:0007669"/>
    <property type="project" value="UniProtKB-KW"/>
</dbReference>
<keyword evidence="8" id="KW-0418">Kinase</keyword>
<evidence type="ECO:0000256" key="10">
    <source>
        <dbReference type="ARBA" id="ARBA00022989"/>
    </source>
</evidence>
<dbReference type="GO" id="GO:0046872">
    <property type="term" value="F:metal ion binding"/>
    <property type="evidence" value="ECO:0007669"/>
    <property type="project" value="UniProtKB-KW"/>
</dbReference>
<dbReference type="Gene3D" id="1.10.287.3610">
    <property type="match status" value="1"/>
</dbReference>
<evidence type="ECO:0000256" key="15">
    <source>
        <dbReference type="PIRSR" id="PIRSR600829-1"/>
    </source>
</evidence>
<comment type="cofactor">
    <cofactor evidence="18">
        <name>Mg(2+)</name>
        <dbReference type="ChEBI" id="CHEBI:18420"/>
    </cofactor>
    <text evidence="18">Mn(2+), Zn(2+), Cd(2+) and Co(2+) support activity to lesser extents.</text>
</comment>
<keyword evidence="5" id="KW-0808">Transferase</keyword>
<feature type="active site" description="Proton acceptor" evidence="15">
    <location>
        <position position="65"/>
    </location>
</feature>